<evidence type="ECO:0000313" key="5">
    <source>
        <dbReference type="EMBL" id="MFC0679792.1"/>
    </source>
</evidence>
<dbReference type="Pfam" id="PF12833">
    <property type="entry name" value="HTH_18"/>
    <property type="match status" value="1"/>
</dbReference>
<dbReference type="EMBL" id="JBHLTG010000004">
    <property type="protein sequence ID" value="MFC0679792.1"/>
    <property type="molecule type" value="Genomic_DNA"/>
</dbReference>
<evidence type="ECO:0000256" key="3">
    <source>
        <dbReference type="ARBA" id="ARBA00023163"/>
    </source>
</evidence>
<dbReference type="SUPFAM" id="SSF46689">
    <property type="entry name" value="Homeodomain-like"/>
    <property type="match status" value="1"/>
</dbReference>
<name>A0ABV6RS33_9GAMM</name>
<gene>
    <name evidence="5" type="ORF">ACFFGH_18280</name>
</gene>
<evidence type="ECO:0000256" key="2">
    <source>
        <dbReference type="ARBA" id="ARBA00023125"/>
    </source>
</evidence>
<evidence type="ECO:0000259" key="4">
    <source>
        <dbReference type="PROSITE" id="PS01124"/>
    </source>
</evidence>
<keyword evidence="3" id="KW-0804">Transcription</keyword>
<evidence type="ECO:0000313" key="6">
    <source>
        <dbReference type="Proteomes" id="UP001589896"/>
    </source>
</evidence>
<dbReference type="InterPro" id="IPR018060">
    <property type="entry name" value="HTH_AraC"/>
</dbReference>
<dbReference type="Proteomes" id="UP001589896">
    <property type="component" value="Unassembled WGS sequence"/>
</dbReference>
<dbReference type="InterPro" id="IPR050204">
    <property type="entry name" value="AraC_XylS_family_regulators"/>
</dbReference>
<organism evidence="5 6">
    <name type="scientific">Lysobacter korlensis</name>
    <dbReference type="NCBI Taxonomy" id="553636"/>
    <lineage>
        <taxon>Bacteria</taxon>
        <taxon>Pseudomonadati</taxon>
        <taxon>Pseudomonadota</taxon>
        <taxon>Gammaproteobacteria</taxon>
        <taxon>Lysobacterales</taxon>
        <taxon>Lysobacteraceae</taxon>
        <taxon>Lysobacter</taxon>
    </lineage>
</organism>
<dbReference type="InterPro" id="IPR009057">
    <property type="entry name" value="Homeodomain-like_sf"/>
</dbReference>
<feature type="domain" description="HTH araC/xylS-type" evidence="4">
    <location>
        <begin position="197"/>
        <end position="271"/>
    </location>
</feature>
<dbReference type="SMART" id="SM00342">
    <property type="entry name" value="HTH_ARAC"/>
    <property type="match status" value="1"/>
</dbReference>
<dbReference type="PROSITE" id="PS01124">
    <property type="entry name" value="HTH_ARAC_FAMILY_2"/>
    <property type="match status" value="1"/>
</dbReference>
<accession>A0ABV6RS33</accession>
<dbReference type="RefSeq" id="WP_386670877.1">
    <property type="nucleotide sequence ID" value="NZ_JBHLTG010000004.1"/>
</dbReference>
<evidence type="ECO:0000256" key="1">
    <source>
        <dbReference type="ARBA" id="ARBA00023015"/>
    </source>
</evidence>
<reference evidence="5 6" key="1">
    <citation type="submission" date="2024-09" db="EMBL/GenBank/DDBJ databases">
        <authorList>
            <person name="Sun Q."/>
            <person name="Mori K."/>
        </authorList>
    </citation>
    <scope>NUCLEOTIDE SEQUENCE [LARGE SCALE GENOMIC DNA]</scope>
    <source>
        <strain evidence="5 6">KCTC 23076</strain>
    </source>
</reference>
<comment type="caution">
    <text evidence="5">The sequence shown here is derived from an EMBL/GenBank/DDBJ whole genome shotgun (WGS) entry which is preliminary data.</text>
</comment>
<dbReference type="Gene3D" id="1.10.10.60">
    <property type="entry name" value="Homeodomain-like"/>
    <property type="match status" value="1"/>
</dbReference>
<protein>
    <submittedName>
        <fullName evidence="5">Helix-turn-helix domain-containing protein</fullName>
    </submittedName>
</protein>
<dbReference type="PANTHER" id="PTHR46796">
    <property type="entry name" value="HTH-TYPE TRANSCRIPTIONAL ACTIVATOR RHAS-RELATED"/>
    <property type="match status" value="1"/>
</dbReference>
<sequence length="291" mass="32246">MDRHEHATLHLPSPALRHCIFMAVERDTRGVTLDARQRFNHYPAAPFPTISWVLHGELRMLDSPADDRAPDLGPPIPDLAFAGPHDIPVASWSPGAVHALTVSVYPEFLARYAGMDLGRFRNRVVPLADVLPSGSALLDTCRKVPTGTGAPFARLETALRSWADTAEASGAIRPSFTSWLAGLGLRAATSPNLAGLRRLQRRVRATTGQSRRDLQLYVRAEHAFRAVAQLHPEGPVAWSTIAHETGFSDQSHLGREVRRISGYSPARLRRTMETDEAFWFYRLIHGYHRGG</sequence>
<keyword evidence="2" id="KW-0238">DNA-binding</keyword>
<proteinExistence type="predicted"/>
<keyword evidence="6" id="KW-1185">Reference proteome</keyword>
<keyword evidence="1" id="KW-0805">Transcription regulation</keyword>